<evidence type="ECO:0000256" key="16">
    <source>
        <dbReference type="SAM" id="Phobius"/>
    </source>
</evidence>
<dbReference type="InterPro" id="IPR034804">
    <property type="entry name" value="SQR/QFR_C/D"/>
</dbReference>
<dbReference type="CDD" id="cd03500">
    <property type="entry name" value="SQR_TypeA_SdhD_like"/>
    <property type="match status" value="1"/>
</dbReference>
<evidence type="ECO:0000256" key="3">
    <source>
        <dbReference type="ARBA" id="ARBA00004429"/>
    </source>
</evidence>
<evidence type="ECO:0000256" key="11">
    <source>
        <dbReference type="ARBA" id="ARBA00022723"/>
    </source>
</evidence>
<keyword evidence="10 16" id="KW-0812">Transmembrane</keyword>
<dbReference type="PANTHER" id="PTHR38689:SF1">
    <property type="entry name" value="SUCCINATE DEHYDROGENASE HYDROPHOBIC MEMBRANE ANCHOR SUBUNIT"/>
    <property type="match status" value="1"/>
</dbReference>
<protein>
    <submittedName>
        <fullName evidence="17">Unannotated protein</fullName>
    </submittedName>
</protein>
<evidence type="ECO:0000256" key="6">
    <source>
        <dbReference type="ARBA" id="ARBA00022475"/>
    </source>
</evidence>
<evidence type="ECO:0000256" key="1">
    <source>
        <dbReference type="ARBA" id="ARBA00001971"/>
    </source>
</evidence>
<proteinExistence type="predicted"/>
<evidence type="ECO:0000256" key="12">
    <source>
        <dbReference type="ARBA" id="ARBA00022982"/>
    </source>
</evidence>
<keyword evidence="6" id="KW-1003">Cell membrane</keyword>
<name>A0A6J7KHM3_9ZZZZ</name>
<keyword evidence="13 16" id="KW-1133">Transmembrane helix</keyword>
<accession>A0A6J7KHM3</accession>
<evidence type="ECO:0000256" key="14">
    <source>
        <dbReference type="ARBA" id="ARBA00023004"/>
    </source>
</evidence>
<comment type="pathway">
    <text evidence="4">Carbohydrate metabolism; tricarboxylic acid cycle.</text>
</comment>
<evidence type="ECO:0000256" key="10">
    <source>
        <dbReference type="ARBA" id="ARBA00022692"/>
    </source>
</evidence>
<dbReference type="EMBL" id="CAFBNO010000018">
    <property type="protein sequence ID" value="CAB4953494.1"/>
    <property type="molecule type" value="Genomic_DNA"/>
</dbReference>
<feature type="transmembrane region" description="Helical" evidence="16">
    <location>
        <begin position="103"/>
        <end position="126"/>
    </location>
</feature>
<evidence type="ECO:0000256" key="13">
    <source>
        <dbReference type="ARBA" id="ARBA00022989"/>
    </source>
</evidence>
<feature type="transmembrane region" description="Helical" evidence="16">
    <location>
        <begin position="74"/>
        <end position="91"/>
    </location>
</feature>
<keyword evidence="7" id="KW-0997">Cell inner membrane</keyword>
<keyword evidence="9" id="KW-0349">Heme</keyword>
<evidence type="ECO:0000256" key="4">
    <source>
        <dbReference type="ARBA" id="ARBA00005163"/>
    </source>
</evidence>
<dbReference type="GO" id="GO:0046872">
    <property type="term" value="F:metal ion binding"/>
    <property type="evidence" value="ECO:0007669"/>
    <property type="project" value="UniProtKB-KW"/>
</dbReference>
<dbReference type="GO" id="GO:0009055">
    <property type="term" value="F:electron transfer activity"/>
    <property type="evidence" value="ECO:0007669"/>
    <property type="project" value="TreeGrafter"/>
</dbReference>
<dbReference type="InterPro" id="IPR014312">
    <property type="entry name" value="Succ_DH_anchor"/>
</dbReference>
<keyword evidence="15 16" id="KW-0472">Membrane</keyword>
<dbReference type="GO" id="GO:0005886">
    <property type="term" value="C:plasma membrane"/>
    <property type="evidence" value="ECO:0007669"/>
    <property type="project" value="UniProtKB-SubCell"/>
</dbReference>
<evidence type="ECO:0000256" key="2">
    <source>
        <dbReference type="ARBA" id="ARBA00004050"/>
    </source>
</evidence>
<feature type="transmembrane region" description="Helical" evidence="16">
    <location>
        <begin position="21"/>
        <end position="43"/>
    </location>
</feature>
<comment type="subcellular location">
    <subcellularLocation>
        <location evidence="3">Cell inner membrane</location>
        <topology evidence="3">Multi-pass membrane protein</topology>
    </subcellularLocation>
</comment>
<dbReference type="GO" id="GO:0006099">
    <property type="term" value="P:tricarboxylic acid cycle"/>
    <property type="evidence" value="ECO:0007669"/>
    <property type="project" value="UniProtKB-KW"/>
</dbReference>
<keyword evidence="8" id="KW-0816">Tricarboxylic acid cycle</keyword>
<dbReference type="Gene3D" id="1.20.1300.10">
    <property type="entry name" value="Fumarate reductase/succinate dehydrogenase, transmembrane subunit"/>
    <property type="match status" value="1"/>
</dbReference>
<dbReference type="SUPFAM" id="SSF81343">
    <property type="entry name" value="Fumarate reductase respiratory complex transmembrane subunits"/>
    <property type="match status" value="1"/>
</dbReference>
<dbReference type="AlphaFoldDB" id="A0A6J7KHM3"/>
<dbReference type="PANTHER" id="PTHR38689">
    <property type="entry name" value="SUCCINATE DEHYDROGENASE HYDROPHOBIC MEMBRANE ANCHOR SUBUNIT"/>
    <property type="match status" value="1"/>
</dbReference>
<dbReference type="InterPro" id="IPR000701">
    <property type="entry name" value="SuccDH_FuR_B_TM-su"/>
</dbReference>
<dbReference type="GO" id="GO:0020037">
    <property type="term" value="F:heme binding"/>
    <property type="evidence" value="ECO:0007669"/>
    <property type="project" value="InterPro"/>
</dbReference>
<evidence type="ECO:0000256" key="15">
    <source>
        <dbReference type="ARBA" id="ARBA00023136"/>
    </source>
</evidence>
<comment type="cofactor">
    <cofactor evidence="1">
        <name>heme</name>
        <dbReference type="ChEBI" id="CHEBI:30413"/>
    </cofactor>
</comment>
<keyword evidence="5" id="KW-0813">Transport</keyword>
<keyword evidence="11" id="KW-0479">Metal-binding</keyword>
<gene>
    <name evidence="17" type="ORF">UFOPK3837_00591</name>
</gene>
<keyword evidence="12" id="KW-0249">Electron transport</keyword>
<evidence type="ECO:0000256" key="9">
    <source>
        <dbReference type="ARBA" id="ARBA00022617"/>
    </source>
</evidence>
<evidence type="ECO:0000256" key="5">
    <source>
        <dbReference type="ARBA" id="ARBA00022448"/>
    </source>
</evidence>
<organism evidence="17">
    <name type="scientific">freshwater metagenome</name>
    <dbReference type="NCBI Taxonomy" id="449393"/>
    <lineage>
        <taxon>unclassified sequences</taxon>
        <taxon>metagenomes</taxon>
        <taxon>ecological metagenomes</taxon>
    </lineage>
</organism>
<evidence type="ECO:0000313" key="17">
    <source>
        <dbReference type="EMBL" id="CAB4953494.1"/>
    </source>
</evidence>
<evidence type="ECO:0000256" key="8">
    <source>
        <dbReference type="ARBA" id="ARBA00022532"/>
    </source>
</evidence>
<reference evidence="17" key="1">
    <citation type="submission" date="2020-05" db="EMBL/GenBank/DDBJ databases">
        <authorList>
            <person name="Chiriac C."/>
            <person name="Salcher M."/>
            <person name="Ghai R."/>
            <person name="Kavagutti S V."/>
        </authorList>
    </citation>
    <scope>NUCLEOTIDE SEQUENCE</scope>
</reference>
<comment type="function">
    <text evidence="2">Membrane-anchoring subunit of succinate dehydrogenase (SDH).</text>
</comment>
<dbReference type="GO" id="GO:0017004">
    <property type="term" value="P:cytochrome complex assembly"/>
    <property type="evidence" value="ECO:0007669"/>
    <property type="project" value="TreeGrafter"/>
</dbReference>
<keyword evidence="14" id="KW-0408">Iron</keyword>
<evidence type="ECO:0000256" key="7">
    <source>
        <dbReference type="ARBA" id="ARBA00022519"/>
    </source>
</evidence>
<dbReference type="Pfam" id="PF01127">
    <property type="entry name" value="Sdh_cyt"/>
    <property type="match status" value="1"/>
</dbReference>
<sequence length="142" mass="16208">MVVIETPRSPRSRKAAKFERWGWLYMRISGMFLLVLIFGHLIINLVMNGGITQISFAFVAGKWADPFWKIWDGLMLWLALIHGTNGMRTIVNDYTERETLRKVLNYTLWVVCVSLIVLGTLVITTFDPCVDSSVSHTLSVCK</sequence>